<dbReference type="Gene3D" id="2.40.30.170">
    <property type="match status" value="1"/>
</dbReference>
<organism evidence="7 8">
    <name type="scientific">Pectinatus cerevisiiphilus</name>
    <dbReference type="NCBI Taxonomy" id="86956"/>
    <lineage>
        <taxon>Bacteria</taxon>
        <taxon>Bacillati</taxon>
        <taxon>Bacillota</taxon>
        <taxon>Negativicutes</taxon>
        <taxon>Selenomonadales</taxon>
        <taxon>Selenomonadaceae</taxon>
        <taxon>Pectinatus</taxon>
    </lineage>
</organism>
<dbReference type="GO" id="GO:0015562">
    <property type="term" value="F:efflux transmembrane transporter activity"/>
    <property type="evidence" value="ECO:0007669"/>
    <property type="project" value="TreeGrafter"/>
</dbReference>
<dbReference type="InterPro" id="IPR059052">
    <property type="entry name" value="HH_YbhG-like"/>
</dbReference>
<evidence type="ECO:0000256" key="3">
    <source>
        <dbReference type="SAM" id="Phobius"/>
    </source>
</evidence>
<feature type="domain" description="CusB-like beta-barrel" evidence="5">
    <location>
        <begin position="261"/>
        <end position="332"/>
    </location>
</feature>
<dbReference type="FunFam" id="2.40.30.170:FF:000010">
    <property type="entry name" value="Efflux RND transporter periplasmic adaptor subunit"/>
    <property type="match status" value="1"/>
</dbReference>
<feature type="transmembrane region" description="Helical" evidence="3">
    <location>
        <begin position="14"/>
        <end position="34"/>
    </location>
</feature>
<evidence type="ECO:0000259" key="6">
    <source>
        <dbReference type="Pfam" id="PF25989"/>
    </source>
</evidence>
<sequence length="416" mass="44750">MQLGNTVNTKKKRLFFIGIGMVVCIILIGIYHLFYQKQAQSEKKLVTAVHSVEVEKKDLIKNISLVGQMVPKAQVDIAAKYQGKVVAVNAALGQNVSAGQVVIEEDVDDAALAVSADQHAYNQAVADAKTTEVQLNANYDKAKADYDKALMTYQRDKRVYDVGGISADDMDAAQQQMDDAQATLAAIENQMDGGTASSVISAQENMAKAKSSLAAARKQENDMYLTSSTDGIIGYRQVEAGDMVTAGQKLMSVYDNSMMYVDYQVSEQDLPAFSLGTPLTVDVESLSKSFEGNIIYISPTIDTTTMTYVLRVALDNSDGVLKGGMFARAAVQSVLRSDVITIPQTALLAKDGKNYVFVINDDDTVTRKEVSVGASGDDDVEILSGLSEGEKIATDNLSRLRDGLKINPLADGSDAS</sequence>
<proteinExistence type="inferred from homology"/>
<dbReference type="OrthoDB" id="1625414at2"/>
<dbReference type="AlphaFoldDB" id="A0A4R3KFX4"/>
<dbReference type="GO" id="GO:1990281">
    <property type="term" value="C:efflux pump complex"/>
    <property type="evidence" value="ECO:0007669"/>
    <property type="project" value="TreeGrafter"/>
</dbReference>
<keyword evidence="3" id="KW-0812">Transmembrane</keyword>
<dbReference type="Pfam" id="PF25881">
    <property type="entry name" value="HH_YBHG"/>
    <property type="match status" value="1"/>
</dbReference>
<dbReference type="InterPro" id="IPR006143">
    <property type="entry name" value="RND_pump_MFP"/>
</dbReference>
<feature type="domain" description="YknX-like C-terminal permuted SH3-like" evidence="6">
    <location>
        <begin position="339"/>
        <end position="407"/>
    </location>
</feature>
<gene>
    <name evidence="7" type="ORF">EDC37_101154</name>
</gene>
<evidence type="ECO:0000259" key="4">
    <source>
        <dbReference type="Pfam" id="PF25881"/>
    </source>
</evidence>
<keyword evidence="3" id="KW-1133">Transmembrane helix</keyword>
<feature type="domain" description="YbhG-like alpha-helical hairpin" evidence="4">
    <location>
        <begin position="111"/>
        <end position="219"/>
    </location>
</feature>
<dbReference type="InterPro" id="IPR058637">
    <property type="entry name" value="YknX-like_C"/>
</dbReference>
<protein>
    <submittedName>
        <fullName evidence="7">RND family efflux transporter MFP subunit</fullName>
    </submittedName>
</protein>
<dbReference type="PANTHER" id="PTHR30469">
    <property type="entry name" value="MULTIDRUG RESISTANCE PROTEIN MDTA"/>
    <property type="match status" value="1"/>
</dbReference>
<feature type="coiled-coil region" evidence="2">
    <location>
        <begin position="170"/>
        <end position="219"/>
    </location>
</feature>
<dbReference type="Pfam" id="PF25954">
    <property type="entry name" value="Beta-barrel_RND_2"/>
    <property type="match status" value="1"/>
</dbReference>
<keyword evidence="3" id="KW-0472">Membrane</keyword>
<dbReference type="RefSeq" id="WP_132546953.1">
    <property type="nucleotide sequence ID" value="NZ_SMAA01000001.1"/>
</dbReference>
<dbReference type="Proteomes" id="UP000295188">
    <property type="component" value="Unassembled WGS sequence"/>
</dbReference>
<evidence type="ECO:0000313" key="8">
    <source>
        <dbReference type="Proteomes" id="UP000295188"/>
    </source>
</evidence>
<evidence type="ECO:0000256" key="2">
    <source>
        <dbReference type="SAM" id="Coils"/>
    </source>
</evidence>
<dbReference type="NCBIfam" id="TIGR01730">
    <property type="entry name" value="RND_mfp"/>
    <property type="match status" value="1"/>
</dbReference>
<name>A0A4R3KFX4_9FIRM</name>
<dbReference type="Pfam" id="PF25989">
    <property type="entry name" value="YknX_C"/>
    <property type="match status" value="1"/>
</dbReference>
<dbReference type="InterPro" id="IPR058792">
    <property type="entry name" value="Beta-barrel_RND_2"/>
</dbReference>
<comment type="caution">
    <text evidence="7">The sequence shown here is derived from an EMBL/GenBank/DDBJ whole genome shotgun (WGS) entry which is preliminary data.</text>
</comment>
<dbReference type="SUPFAM" id="SSF111369">
    <property type="entry name" value="HlyD-like secretion proteins"/>
    <property type="match status" value="1"/>
</dbReference>
<evidence type="ECO:0000259" key="5">
    <source>
        <dbReference type="Pfam" id="PF25954"/>
    </source>
</evidence>
<keyword evidence="2" id="KW-0175">Coiled coil</keyword>
<comment type="similarity">
    <text evidence="1">Belongs to the membrane fusion protein (MFP) (TC 8.A.1) family.</text>
</comment>
<accession>A0A4R3KFX4</accession>
<keyword evidence="8" id="KW-1185">Reference proteome</keyword>
<evidence type="ECO:0000256" key="1">
    <source>
        <dbReference type="ARBA" id="ARBA00009477"/>
    </source>
</evidence>
<evidence type="ECO:0000313" key="7">
    <source>
        <dbReference type="EMBL" id="TCS81983.1"/>
    </source>
</evidence>
<reference evidence="7 8" key="1">
    <citation type="submission" date="2019-03" db="EMBL/GenBank/DDBJ databases">
        <title>Genomic Encyclopedia of Type Strains, Phase IV (KMG-IV): sequencing the most valuable type-strain genomes for metagenomic binning, comparative biology and taxonomic classification.</title>
        <authorList>
            <person name="Goeker M."/>
        </authorList>
    </citation>
    <scope>NUCLEOTIDE SEQUENCE [LARGE SCALE GENOMIC DNA]</scope>
    <source>
        <strain evidence="7 8">DSM 20467</strain>
    </source>
</reference>
<dbReference type="EMBL" id="SMAA01000001">
    <property type="protein sequence ID" value="TCS81983.1"/>
    <property type="molecule type" value="Genomic_DNA"/>
</dbReference>
<dbReference type="Gene3D" id="2.40.50.100">
    <property type="match status" value="1"/>
</dbReference>
<dbReference type="Gene3D" id="2.40.420.20">
    <property type="match status" value="1"/>
</dbReference>